<dbReference type="AlphaFoldDB" id="A0A084ECF8"/>
<evidence type="ECO:0000313" key="1">
    <source>
        <dbReference type="EMBL" id="KEZ15650.1"/>
    </source>
</evidence>
<organism evidence="1 2">
    <name type="scientific">Sphingobium yanoikuyae</name>
    <name type="common">Sphingomonas yanoikuyae</name>
    <dbReference type="NCBI Taxonomy" id="13690"/>
    <lineage>
        <taxon>Bacteria</taxon>
        <taxon>Pseudomonadati</taxon>
        <taxon>Pseudomonadota</taxon>
        <taxon>Alphaproteobacteria</taxon>
        <taxon>Sphingomonadales</taxon>
        <taxon>Sphingomonadaceae</taxon>
        <taxon>Sphingobium</taxon>
    </lineage>
</organism>
<sequence length="111" mass="11592">MALVSCPTASIVVGGTGALADGDVAVVAQPLTSRIDARRNVCLWSVRIACPPFALGPDARPYQQGQGATIGACPDRRRRLVPQARLPMPFSINALAMSAISRAGRLSSHTP</sequence>
<dbReference type="EMBL" id="JGVR01000038">
    <property type="protein sequence ID" value="KEZ15650.1"/>
    <property type="molecule type" value="Genomic_DNA"/>
</dbReference>
<accession>A0A084ECF8</accession>
<proteinExistence type="predicted"/>
<reference evidence="1 2" key="1">
    <citation type="submission" date="2014-03" db="EMBL/GenBank/DDBJ databases">
        <title>Genome sequence of Sphingobium yanoikuyae B1.</title>
        <authorList>
            <person name="Gan H.M."/>
            <person name="Gan H.Y."/>
            <person name="Savka M.A."/>
        </authorList>
    </citation>
    <scope>NUCLEOTIDE SEQUENCE [LARGE SCALE GENOMIC DNA]</scope>
    <source>
        <strain evidence="1 2">B1</strain>
    </source>
</reference>
<gene>
    <name evidence="1" type="ORF">CP98_04360</name>
</gene>
<evidence type="ECO:0000313" key="2">
    <source>
        <dbReference type="Proteomes" id="UP000028534"/>
    </source>
</evidence>
<name>A0A084ECF8_SPHYA</name>
<dbReference type="Proteomes" id="UP000028534">
    <property type="component" value="Unassembled WGS sequence"/>
</dbReference>
<comment type="caution">
    <text evidence="1">The sequence shown here is derived from an EMBL/GenBank/DDBJ whole genome shotgun (WGS) entry which is preliminary data.</text>
</comment>
<protein>
    <submittedName>
        <fullName evidence="1">Uncharacterized protein</fullName>
    </submittedName>
</protein>